<name>U5W9H3_9ACTN</name>
<evidence type="ECO:0008006" key="4">
    <source>
        <dbReference type="Google" id="ProtNLM"/>
    </source>
</evidence>
<keyword evidence="1" id="KW-0812">Transmembrane</keyword>
<dbReference type="RefSeq" id="WP_023562134.1">
    <property type="nucleotide sequence ID" value="NC_022657.1"/>
</dbReference>
<feature type="transmembrane region" description="Helical" evidence="1">
    <location>
        <begin position="21"/>
        <end position="40"/>
    </location>
</feature>
<keyword evidence="3" id="KW-1185">Reference proteome</keyword>
<dbReference type="KEGG" id="afs:AFR_37725"/>
<proteinExistence type="predicted"/>
<evidence type="ECO:0000313" key="2">
    <source>
        <dbReference type="EMBL" id="AGZ45799.1"/>
    </source>
</evidence>
<dbReference type="STRING" id="1246995.AFR_37725"/>
<feature type="transmembrane region" description="Helical" evidence="1">
    <location>
        <begin position="52"/>
        <end position="71"/>
    </location>
</feature>
<dbReference type="EMBL" id="CP006272">
    <property type="protein sequence ID" value="AGZ45799.1"/>
    <property type="molecule type" value="Genomic_DNA"/>
</dbReference>
<feature type="transmembrane region" description="Helical" evidence="1">
    <location>
        <begin position="78"/>
        <end position="98"/>
    </location>
</feature>
<reference evidence="2 3" key="1">
    <citation type="journal article" date="2014" name="J. Biotechnol.">
        <title>Complete genome sequence of the actinobacterium Actinoplanes friuliensis HAG 010964, producer of the lipopeptide antibiotic friulimycin.</title>
        <authorList>
            <person name="Ruckert C."/>
            <person name="Szczepanowski R."/>
            <person name="Albersmeier A."/>
            <person name="Goesmann A."/>
            <person name="Fischer N."/>
            <person name="Steinkamper A."/>
            <person name="Puhler A."/>
            <person name="Biener R."/>
            <person name="Schwartz D."/>
            <person name="Kalinowski J."/>
        </authorList>
    </citation>
    <scope>NUCLEOTIDE SEQUENCE [LARGE SCALE GENOMIC DNA]</scope>
    <source>
        <strain evidence="2 3">DSM 7358</strain>
    </source>
</reference>
<feature type="transmembrane region" description="Helical" evidence="1">
    <location>
        <begin position="104"/>
        <end position="122"/>
    </location>
</feature>
<dbReference type="PATRIC" id="fig|1246995.3.peg.7629"/>
<evidence type="ECO:0000256" key="1">
    <source>
        <dbReference type="SAM" id="Phobius"/>
    </source>
</evidence>
<dbReference type="AlphaFoldDB" id="U5W9H3"/>
<dbReference type="Pfam" id="PF14325">
    <property type="entry name" value="DUF4383"/>
    <property type="match status" value="1"/>
</dbReference>
<dbReference type="HOGENOM" id="CLU_1998981_0_0_11"/>
<evidence type="ECO:0000313" key="3">
    <source>
        <dbReference type="Proteomes" id="UP000017746"/>
    </source>
</evidence>
<dbReference type="Proteomes" id="UP000017746">
    <property type="component" value="Chromosome"/>
</dbReference>
<organism evidence="2 3">
    <name type="scientific">Actinoplanes friuliensis DSM 7358</name>
    <dbReference type="NCBI Taxonomy" id="1246995"/>
    <lineage>
        <taxon>Bacteria</taxon>
        <taxon>Bacillati</taxon>
        <taxon>Actinomycetota</taxon>
        <taxon>Actinomycetes</taxon>
        <taxon>Micromonosporales</taxon>
        <taxon>Micromonosporaceae</taxon>
        <taxon>Actinoplanes</taxon>
    </lineage>
</organism>
<gene>
    <name evidence="2" type="ORF">AFR_37725</name>
</gene>
<keyword evidence="1" id="KW-1133">Transmembrane helix</keyword>
<keyword evidence="1" id="KW-0472">Membrane</keyword>
<accession>U5W9H3</accession>
<sequence>MVTDTRRRVVERTRDLTGPAALGLGVALVIVGLAGCLAVGRGSLLGLLQVTLPHNMFHLAVGTALVSAAILGPRPARVTATTAGLTFLGLGVAGLAGAPGVTPNGADIAFYLAFGLALTAVGRR</sequence>
<protein>
    <recommendedName>
        <fullName evidence="4">DUF4383 domain-containing protein</fullName>
    </recommendedName>
</protein>